<dbReference type="InterPro" id="IPR016024">
    <property type="entry name" value="ARM-type_fold"/>
</dbReference>
<protein>
    <recommendedName>
        <fullName evidence="2">U-box domain-containing protein</fullName>
    </recommendedName>
</protein>
<dbReference type="EMBL" id="JAHRHJ020000007">
    <property type="protein sequence ID" value="KAH9307906.1"/>
    <property type="molecule type" value="Genomic_DNA"/>
</dbReference>
<dbReference type="InterPro" id="IPR011989">
    <property type="entry name" value="ARM-like"/>
</dbReference>
<dbReference type="PANTHER" id="PTHR46369">
    <property type="entry name" value="PROTEIN CELLULOSE SYNTHASE INTERACTIVE 1"/>
    <property type="match status" value="1"/>
</dbReference>
<evidence type="ECO:0000313" key="4">
    <source>
        <dbReference type="Proteomes" id="UP000824469"/>
    </source>
</evidence>
<proteinExistence type="predicted"/>
<dbReference type="PROSITE" id="PS50176">
    <property type="entry name" value="ARM_REPEAT"/>
    <property type="match status" value="1"/>
</dbReference>
<feature type="repeat" description="ARM" evidence="1">
    <location>
        <begin position="270"/>
        <end position="313"/>
    </location>
</feature>
<organism evidence="3 4">
    <name type="scientific">Taxus chinensis</name>
    <name type="common">Chinese yew</name>
    <name type="synonym">Taxus wallichiana var. chinensis</name>
    <dbReference type="NCBI Taxonomy" id="29808"/>
    <lineage>
        <taxon>Eukaryota</taxon>
        <taxon>Viridiplantae</taxon>
        <taxon>Streptophyta</taxon>
        <taxon>Embryophyta</taxon>
        <taxon>Tracheophyta</taxon>
        <taxon>Spermatophyta</taxon>
        <taxon>Pinopsida</taxon>
        <taxon>Pinidae</taxon>
        <taxon>Conifers II</taxon>
        <taxon>Cupressales</taxon>
        <taxon>Taxaceae</taxon>
        <taxon>Taxus</taxon>
    </lineage>
</organism>
<dbReference type="OMA" id="VAMAMEP"/>
<feature type="non-terminal residue" evidence="3">
    <location>
        <position position="422"/>
    </location>
</feature>
<evidence type="ECO:0000259" key="2">
    <source>
        <dbReference type="Pfam" id="PF25598"/>
    </source>
</evidence>
<accession>A0AA38FP53</accession>
<name>A0AA38FP53_TAXCH</name>
<dbReference type="Pfam" id="PF25598">
    <property type="entry name" value="ARM_PUB"/>
    <property type="match status" value="1"/>
</dbReference>
<dbReference type="GO" id="GO:2001006">
    <property type="term" value="P:regulation of cellulose biosynthetic process"/>
    <property type="evidence" value="ECO:0007669"/>
    <property type="project" value="InterPro"/>
</dbReference>
<dbReference type="InterPro" id="IPR058678">
    <property type="entry name" value="ARM_PUB"/>
</dbReference>
<reference evidence="3 4" key="1">
    <citation type="journal article" date="2021" name="Nat. Plants">
        <title>The Taxus genome provides insights into paclitaxel biosynthesis.</title>
        <authorList>
            <person name="Xiong X."/>
            <person name="Gou J."/>
            <person name="Liao Q."/>
            <person name="Li Y."/>
            <person name="Zhou Q."/>
            <person name="Bi G."/>
            <person name="Li C."/>
            <person name="Du R."/>
            <person name="Wang X."/>
            <person name="Sun T."/>
            <person name="Guo L."/>
            <person name="Liang H."/>
            <person name="Lu P."/>
            <person name="Wu Y."/>
            <person name="Zhang Z."/>
            <person name="Ro D.K."/>
            <person name="Shang Y."/>
            <person name="Huang S."/>
            <person name="Yan J."/>
        </authorList>
    </citation>
    <scope>NUCLEOTIDE SEQUENCE [LARGE SCALE GENOMIC DNA]</scope>
    <source>
        <strain evidence="3">Ta-2019</strain>
    </source>
</reference>
<dbReference type="SUPFAM" id="SSF48371">
    <property type="entry name" value="ARM repeat"/>
    <property type="match status" value="1"/>
</dbReference>
<gene>
    <name evidence="3" type="ORF">KI387_035817</name>
</gene>
<feature type="non-terminal residue" evidence="3">
    <location>
        <position position="1"/>
    </location>
</feature>
<dbReference type="GO" id="GO:0008017">
    <property type="term" value="F:microtubule binding"/>
    <property type="evidence" value="ECO:0007669"/>
    <property type="project" value="InterPro"/>
</dbReference>
<keyword evidence="4" id="KW-1185">Reference proteome</keyword>
<sequence>ILSGNQERLHSSMKDFKSPEYEAQTIRSPLVARTRDLNGAAGMEDSDGIWATIAQFIEQLQANTYTSIEKELATKGLLDLSKSRKDAKNAIGSHSQAIPLLVTLLRSGTTVVKINAALTLGVLCEEEDLRVKVLLGGCIPPLLGLLRSGSAEAQKAAAKAIYAVSHGGVAAEHVGMKIFMTEGVIPSLWDQLHPRHKQEKVVNDLLTGALRNLCINTEGFWQATLEAGGVDILVRLIASGSSVAQSNASSLLASLMLASETSCTKVLNSGAIQHLLKLVGPENEISARAEAAGALRTLSSKLRGAKKAMVDAGCIPILISAIVAPSKEFMQGKPAQALQENAMGALASISGGMSAIVLSLGENIETFRSDSQVADILGALAYALMVLNEKSDAAGPLDTAKIERLLVKQLRPRVSMQKQSVC</sequence>
<dbReference type="SMART" id="SM00185">
    <property type="entry name" value="ARM"/>
    <property type="match status" value="5"/>
</dbReference>
<evidence type="ECO:0000256" key="1">
    <source>
        <dbReference type="PROSITE-ProRule" id="PRU00259"/>
    </source>
</evidence>
<dbReference type="AlphaFoldDB" id="A0AA38FP53"/>
<dbReference type="GO" id="GO:0051211">
    <property type="term" value="P:anisotropic cell growth"/>
    <property type="evidence" value="ECO:0007669"/>
    <property type="project" value="InterPro"/>
</dbReference>
<dbReference type="InterPro" id="IPR000225">
    <property type="entry name" value="Armadillo"/>
</dbReference>
<dbReference type="InterPro" id="IPR044297">
    <property type="entry name" value="CSI1/2/3"/>
</dbReference>
<comment type="caution">
    <text evidence="3">The sequence shown here is derived from an EMBL/GenBank/DDBJ whole genome shotgun (WGS) entry which is preliminary data.</text>
</comment>
<dbReference type="GO" id="GO:0010330">
    <property type="term" value="C:cellulose synthase complex"/>
    <property type="evidence" value="ECO:0007669"/>
    <property type="project" value="InterPro"/>
</dbReference>
<feature type="domain" description="U-box" evidence="2">
    <location>
        <begin position="83"/>
        <end position="301"/>
    </location>
</feature>
<dbReference type="PANTHER" id="PTHR46369:SF1">
    <property type="entry name" value="PROTEIN CELLULOSE SYNTHASE INTERACTIVE 3"/>
    <property type="match status" value="1"/>
</dbReference>
<dbReference type="Gene3D" id="1.25.10.10">
    <property type="entry name" value="Leucine-rich Repeat Variant"/>
    <property type="match status" value="1"/>
</dbReference>
<dbReference type="Proteomes" id="UP000824469">
    <property type="component" value="Unassembled WGS sequence"/>
</dbReference>
<evidence type="ECO:0000313" key="3">
    <source>
        <dbReference type="EMBL" id="KAH9307906.1"/>
    </source>
</evidence>